<dbReference type="PANTHER" id="PTHR18820:SF1">
    <property type="entry name" value="PROTEIN LEG1 HOMOLOG"/>
    <property type="match status" value="1"/>
</dbReference>
<dbReference type="EMBL" id="JAFDVH010000018">
    <property type="protein sequence ID" value="KAG7461023.1"/>
    <property type="molecule type" value="Genomic_DNA"/>
</dbReference>
<sequence length="360" mass="40321">MAHMLSLKVAILLSFCSLYANATEITENGYPILWEKSPGQLTELPSVDDVIVINPWNYLQRMSLYKLTLQATDMYMTSMGENATENPLWGLPLQLAWKLKSGRLVDPSGVTTCGKETGDPMCISPKSWWACVNYYLSVIPFLAAVETGIVGQGLKIQIQAPSEASEDYCVSFSDCTSKHPEMMSKWKTFFLALKNLSSADIPQFEKKDQILGFMWEAQQASMHTGSKCKERLKHYSTLEVTFSRSWTKSVDYVAATRLHSNMERSKLFTSPLPSRILREGDKPPNAPGLSSEENHTLSVFTWMDSMNTLLGGTLVQMWQSAMCSERTREKGQALLQDLVLDPKFVFSGLLTILIEMGSSC</sequence>
<evidence type="ECO:0000313" key="7">
    <source>
        <dbReference type="EMBL" id="KAG7461023.1"/>
    </source>
</evidence>
<dbReference type="InterPro" id="IPR008499">
    <property type="entry name" value="Leg1"/>
</dbReference>
<name>A0A9D3T4Z1_MEGAT</name>
<protein>
    <recommendedName>
        <fullName evidence="9">Protein LEG1 homolog</fullName>
    </recommendedName>
</protein>
<dbReference type="PANTHER" id="PTHR18820">
    <property type="entry name" value="LEG1"/>
    <property type="match status" value="1"/>
</dbReference>
<dbReference type="GO" id="GO:0005615">
    <property type="term" value="C:extracellular space"/>
    <property type="evidence" value="ECO:0007669"/>
    <property type="project" value="TreeGrafter"/>
</dbReference>
<organism evidence="7 8">
    <name type="scientific">Megalops atlanticus</name>
    <name type="common">Tarpon</name>
    <name type="synonym">Clupea gigantea</name>
    <dbReference type="NCBI Taxonomy" id="7932"/>
    <lineage>
        <taxon>Eukaryota</taxon>
        <taxon>Metazoa</taxon>
        <taxon>Chordata</taxon>
        <taxon>Craniata</taxon>
        <taxon>Vertebrata</taxon>
        <taxon>Euteleostomi</taxon>
        <taxon>Actinopterygii</taxon>
        <taxon>Neopterygii</taxon>
        <taxon>Teleostei</taxon>
        <taxon>Elopiformes</taxon>
        <taxon>Megalopidae</taxon>
        <taxon>Megalops</taxon>
    </lineage>
</organism>
<evidence type="ECO:0000256" key="2">
    <source>
        <dbReference type="ARBA" id="ARBA00009122"/>
    </source>
</evidence>
<keyword evidence="3" id="KW-0964">Secreted</keyword>
<dbReference type="Pfam" id="PF05612">
    <property type="entry name" value="Leg1"/>
    <property type="match status" value="1"/>
</dbReference>
<dbReference type="OrthoDB" id="17046at2759"/>
<reference evidence="7" key="1">
    <citation type="submission" date="2021-01" db="EMBL/GenBank/DDBJ databases">
        <authorList>
            <person name="Zahm M."/>
            <person name="Roques C."/>
            <person name="Cabau C."/>
            <person name="Klopp C."/>
            <person name="Donnadieu C."/>
            <person name="Jouanno E."/>
            <person name="Lampietro C."/>
            <person name="Louis A."/>
            <person name="Herpin A."/>
            <person name="Echchiki A."/>
            <person name="Berthelot C."/>
            <person name="Parey E."/>
            <person name="Roest-Crollius H."/>
            <person name="Braasch I."/>
            <person name="Postlethwait J."/>
            <person name="Bobe J."/>
            <person name="Montfort J."/>
            <person name="Bouchez O."/>
            <person name="Begum T."/>
            <person name="Mejri S."/>
            <person name="Adams A."/>
            <person name="Chen W.-J."/>
            <person name="Guiguen Y."/>
        </authorList>
    </citation>
    <scope>NUCLEOTIDE SEQUENCE</scope>
    <source>
        <strain evidence="7">YG-15Mar2019-1</strain>
        <tissue evidence="7">Brain</tissue>
    </source>
</reference>
<proteinExistence type="inferred from homology"/>
<comment type="similarity">
    <text evidence="2">Belongs to the LEG1 family.</text>
</comment>
<dbReference type="AlphaFoldDB" id="A0A9D3T4Z1"/>
<gene>
    <name evidence="7" type="ORF">MATL_G00205150</name>
</gene>
<evidence type="ECO:0000256" key="3">
    <source>
        <dbReference type="ARBA" id="ARBA00022525"/>
    </source>
</evidence>
<evidence type="ECO:0008006" key="9">
    <source>
        <dbReference type="Google" id="ProtNLM"/>
    </source>
</evidence>
<evidence type="ECO:0000313" key="8">
    <source>
        <dbReference type="Proteomes" id="UP001046870"/>
    </source>
</evidence>
<accession>A0A9D3T4Z1</accession>
<evidence type="ECO:0000256" key="5">
    <source>
        <dbReference type="ARBA" id="ARBA00023180"/>
    </source>
</evidence>
<feature type="signal peptide" evidence="6">
    <location>
        <begin position="1"/>
        <end position="22"/>
    </location>
</feature>
<evidence type="ECO:0000256" key="4">
    <source>
        <dbReference type="ARBA" id="ARBA00022729"/>
    </source>
</evidence>
<comment type="subcellular location">
    <subcellularLocation>
        <location evidence="1">Secreted</location>
    </subcellularLocation>
</comment>
<comment type="caution">
    <text evidence="7">The sequence shown here is derived from an EMBL/GenBank/DDBJ whole genome shotgun (WGS) entry which is preliminary data.</text>
</comment>
<keyword evidence="5" id="KW-0325">Glycoprotein</keyword>
<dbReference type="Proteomes" id="UP001046870">
    <property type="component" value="Chromosome 18"/>
</dbReference>
<evidence type="ECO:0000256" key="1">
    <source>
        <dbReference type="ARBA" id="ARBA00004613"/>
    </source>
</evidence>
<feature type="chain" id="PRO_5038941783" description="Protein LEG1 homolog" evidence="6">
    <location>
        <begin position="23"/>
        <end position="360"/>
    </location>
</feature>
<keyword evidence="8" id="KW-1185">Reference proteome</keyword>
<evidence type="ECO:0000256" key="6">
    <source>
        <dbReference type="SAM" id="SignalP"/>
    </source>
</evidence>
<keyword evidence="4 6" id="KW-0732">Signal</keyword>